<dbReference type="InterPro" id="IPR036366">
    <property type="entry name" value="PGBDSf"/>
</dbReference>
<dbReference type="InterPro" id="IPR002477">
    <property type="entry name" value="Peptidoglycan-bd-like"/>
</dbReference>
<evidence type="ECO:0000313" key="4">
    <source>
        <dbReference type="Proteomes" id="UP001589716"/>
    </source>
</evidence>
<reference evidence="3 4" key="1">
    <citation type="submission" date="2024-09" db="EMBL/GenBank/DDBJ databases">
        <authorList>
            <person name="Sun Q."/>
            <person name="Mori K."/>
        </authorList>
    </citation>
    <scope>NUCLEOTIDE SEQUENCE [LARGE SCALE GENOMIC DNA]</scope>
    <source>
        <strain evidence="3 4">JCM 4414</strain>
    </source>
</reference>
<accession>A0ABV5QWG4</accession>
<evidence type="ECO:0000313" key="3">
    <source>
        <dbReference type="EMBL" id="MFB9557867.1"/>
    </source>
</evidence>
<feature type="domain" description="Peptidoglycan binding-like" evidence="2">
    <location>
        <begin position="68"/>
        <end position="101"/>
    </location>
</feature>
<dbReference type="SUPFAM" id="SSF47090">
    <property type="entry name" value="PGBD-like"/>
    <property type="match status" value="1"/>
</dbReference>
<dbReference type="Proteomes" id="UP001589716">
    <property type="component" value="Unassembled WGS sequence"/>
</dbReference>
<protein>
    <submittedName>
        <fullName evidence="3">Peptidoglycan-binding domain-containing protein</fullName>
    </submittedName>
</protein>
<dbReference type="Pfam" id="PF01471">
    <property type="entry name" value="PG_binding_1"/>
    <property type="match status" value="1"/>
</dbReference>
<keyword evidence="4" id="KW-1185">Reference proteome</keyword>
<proteinExistence type="predicted"/>
<gene>
    <name evidence="3" type="ORF">ACFFTP_27240</name>
</gene>
<dbReference type="EMBL" id="JBHMCT010000019">
    <property type="protein sequence ID" value="MFB9557867.1"/>
    <property type="molecule type" value="Genomic_DNA"/>
</dbReference>
<dbReference type="RefSeq" id="WP_345485042.1">
    <property type="nucleotide sequence ID" value="NZ_BAAAWU010000001.1"/>
</dbReference>
<feature type="chain" id="PRO_5046358400" evidence="1">
    <location>
        <begin position="32"/>
        <end position="124"/>
    </location>
</feature>
<organism evidence="3 4">
    <name type="scientific">Streptomyces roseoviridis</name>
    <dbReference type="NCBI Taxonomy" id="67361"/>
    <lineage>
        <taxon>Bacteria</taxon>
        <taxon>Bacillati</taxon>
        <taxon>Actinomycetota</taxon>
        <taxon>Actinomycetes</taxon>
        <taxon>Kitasatosporales</taxon>
        <taxon>Streptomycetaceae</taxon>
        <taxon>Streptomyces</taxon>
    </lineage>
</organism>
<name>A0ABV5QWG4_9ACTN</name>
<evidence type="ECO:0000259" key="2">
    <source>
        <dbReference type="Pfam" id="PF01471"/>
    </source>
</evidence>
<dbReference type="InterPro" id="IPR036365">
    <property type="entry name" value="PGBD-like_sf"/>
</dbReference>
<feature type="signal peptide" evidence="1">
    <location>
        <begin position="1"/>
        <end position="31"/>
    </location>
</feature>
<keyword evidence="1" id="KW-0732">Signal</keyword>
<comment type="caution">
    <text evidence="3">The sequence shown here is derived from an EMBL/GenBank/DDBJ whole genome shotgun (WGS) entry which is preliminary data.</text>
</comment>
<sequence>MAILKKTVRTAGVTLMAAGLAVGALAGSAEARPGLPNINRGDDPGTPTWCVQRAVNNWAERTGQGRPLGEDGIFGPGTEAWVKKFQRASGQTDDGVVGPRTGKSILDNAGYHRNYCYNYVPSPS</sequence>
<dbReference type="Gene3D" id="1.10.101.10">
    <property type="entry name" value="PGBD-like superfamily/PGBD"/>
    <property type="match status" value="1"/>
</dbReference>
<evidence type="ECO:0000256" key="1">
    <source>
        <dbReference type="SAM" id="SignalP"/>
    </source>
</evidence>